<dbReference type="STRING" id="297318.BK138_02060"/>
<organism evidence="1 2">
    <name type="scientific">Paenibacillus rhizosphaerae</name>
    <dbReference type="NCBI Taxonomy" id="297318"/>
    <lineage>
        <taxon>Bacteria</taxon>
        <taxon>Bacillati</taxon>
        <taxon>Bacillota</taxon>
        <taxon>Bacilli</taxon>
        <taxon>Bacillales</taxon>
        <taxon>Paenibacillaceae</taxon>
        <taxon>Paenibacillus</taxon>
    </lineage>
</organism>
<comment type="caution">
    <text evidence="1">The sequence shown here is derived from an EMBL/GenBank/DDBJ whole genome shotgun (WGS) entry which is preliminary data.</text>
</comment>
<protein>
    <submittedName>
        <fullName evidence="1">Uncharacterized protein</fullName>
    </submittedName>
</protein>
<dbReference type="AlphaFoldDB" id="A0A1R1F033"/>
<proteinExistence type="predicted"/>
<evidence type="ECO:0000313" key="1">
    <source>
        <dbReference type="EMBL" id="OMF57420.1"/>
    </source>
</evidence>
<accession>A0A1R1F033</accession>
<gene>
    <name evidence="1" type="ORF">BK138_02060</name>
</gene>
<sequence>MEFLHSPGLAEWSNESGLLAIQRASRAGYDLLEVSPVKPDTFDSIFAYGLTLRQKGKRSNVCNDLTDQYFEVIPNE</sequence>
<dbReference type="EMBL" id="MRTP01000001">
    <property type="protein sequence ID" value="OMF57420.1"/>
    <property type="molecule type" value="Genomic_DNA"/>
</dbReference>
<dbReference type="Proteomes" id="UP000187172">
    <property type="component" value="Unassembled WGS sequence"/>
</dbReference>
<reference evidence="1 2" key="1">
    <citation type="submission" date="2016-11" db="EMBL/GenBank/DDBJ databases">
        <title>Paenibacillus species isolates.</title>
        <authorList>
            <person name="Beno S.M."/>
        </authorList>
    </citation>
    <scope>NUCLEOTIDE SEQUENCE [LARGE SCALE GENOMIC DNA]</scope>
    <source>
        <strain evidence="1 2">FSL R5-0378</strain>
    </source>
</reference>
<name>A0A1R1F033_9BACL</name>
<keyword evidence="2" id="KW-1185">Reference proteome</keyword>
<evidence type="ECO:0000313" key="2">
    <source>
        <dbReference type="Proteomes" id="UP000187172"/>
    </source>
</evidence>